<feature type="transmembrane region" description="Helical" evidence="1">
    <location>
        <begin position="12"/>
        <end position="32"/>
    </location>
</feature>
<keyword evidence="1" id="KW-0812">Transmembrane</keyword>
<dbReference type="AlphaFoldDB" id="A0A0G1W978"/>
<keyword evidence="1" id="KW-0472">Membrane</keyword>
<protein>
    <recommendedName>
        <fullName evidence="4">Septum formation initiator</fullName>
    </recommendedName>
</protein>
<name>A0A0G1W978_9BACT</name>
<keyword evidence="1" id="KW-1133">Transmembrane helix</keyword>
<evidence type="ECO:0000313" key="3">
    <source>
        <dbReference type="Proteomes" id="UP000034224"/>
    </source>
</evidence>
<organism evidence="2 3">
    <name type="scientific">Candidatus Jorgensenbacteria bacterium GW2011_GWB1_50_10</name>
    <dbReference type="NCBI Taxonomy" id="1618665"/>
    <lineage>
        <taxon>Bacteria</taxon>
        <taxon>Candidatus Joergenseniibacteriota</taxon>
    </lineage>
</organism>
<comment type="caution">
    <text evidence="2">The sequence shown here is derived from an EMBL/GenBank/DDBJ whole genome shotgun (WGS) entry which is preliminary data.</text>
</comment>
<sequence>MTIIKPAAKESYARFLMLVFAIVLIGSLVYIFEYNSLVDNRFELKNLKAEIVKVEALNADLKNALYKTINPVLLEKEAAAASLILERNPEYLTENTWLSDSSY</sequence>
<reference evidence="2 3" key="1">
    <citation type="journal article" date="2015" name="Nature">
        <title>rRNA introns, odd ribosomes, and small enigmatic genomes across a large radiation of phyla.</title>
        <authorList>
            <person name="Brown C.T."/>
            <person name="Hug L.A."/>
            <person name="Thomas B.C."/>
            <person name="Sharon I."/>
            <person name="Castelle C.J."/>
            <person name="Singh A."/>
            <person name="Wilkins M.J."/>
            <person name="Williams K.H."/>
            <person name="Banfield J.F."/>
        </authorList>
    </citation>
    <scope>NUCLEOTIDE SEQUENCE [LARGE SCALE GENOMIC DNA]</scope>
</reference>
<gene>
    <name evidence="2" type="ORF">UY55_C0002G0178</name>
</gene>
<evidence type="ECO:0008006" key="4">
    <source>
        <dbReference type="Google" id="ProtNLM"/>
    </source>
</evidence>
<dbReference type="STRING" id="1618665.UY55_C0002G0178"/>
<evidence type="ECO:0000256" key="1">
    <source>
        <dbReference type="SAM" id="Phobius"/>
    </source>
</evidence>
<dbReference type="EMBL" id="LCQK01000002">
    <property type="protein sequence ID" value="KKW15120.1"/>
    <property type="molecule type" value="Genomic_DNA"/>
</dbReference>
<evidence type="ECO:0000313" key="2">
    <source>
        <dbReference type="EMBL" id="KKW15120.1"/>
    </source>
</evidence>
<accession>A0A0G1W978</accession>
<proteinExistence type="predicted"/>
<dbReference type="Proteomes" id="UP000034224">
    <property type="component" value="Unassembled WGS sequence"/>
</dbReference>